<protein>
    <submittedName>
        <fullName evidence="7">O-antigen ligase family protein</fullName>
    </submittedName>
</protein>
<keyword evidence="7" id="KW-0436">Ligase</keyword>
<dbReference type="InterPro" id="IPR007016">
    <property type="entry name" value="O-antigen_ligase-rel_domated"/>
</dbReference>
<comment type="caution">
    <text evidence="7">The sequence shown here is derived from an EMBL/GenBank/DDBJ whole genome shotgun (WGS) entry which is preliminary data.</text>
</comment>
<feature type="transmembrane region" description="Helical" evidence="5">
    <location>
        <begin position="92"/>
        <end position="110"/>
    </location>
</feature>
<dbReference type="GO" id="GO:0016020">
    <property type="term" value="C:membrane"/>
    <property type="evidence" value="ECO:0007669"/>
    <property type="project" value="UniProtKB-SubCell"/>
</dbReference>
<evidence type="ECO:0000259" key="6">
    <source>
        <dbReference type="Pfam" id="PF04932"/>
    </source>
</evidence>
<feature type="transmembrane region" description="Helical" evidence="5">
    <location>
        <begin position="122"/>
        <end position="140"/>
    </location>
</feature>
<keyword evidence="3 5" id="KW-1133">Transmembrane helix</keyword>
<proteinExistence type="predicted"/>
<dbReference type="Pfam" id="PF04932">
    <property type="entry name" value="Wzy_C"/>
    <property type="match status" value="1"/>
</dbReference>
<name>A0A967F0H2_9PROT</name>
<keyword evidence="4 5" id="KW-0472">Membrane</keyword>
<feature type="transmembrane region" description="Helical" evidence="5">
    <location>
        <begin position="147"/>
        <end position="174"/>
    </location>
</feature>
<dbReference type="GO" id="GO:0016874">
    <property type="term" value="F:ligase activity"/>
    <property type="evidence" value="ECO:0007669"/>
    <property type="project" value="UniProtKB-KW"/>
</dbReference>
<dbReference type="Proteomes" id="UP000761264">
    <property type="component" value="Unassembled WGS sequence"/>
</dbReference>
<feature type="transmembrane region" description="Helical" evidence="5">
    <location>
        <begin position="351"/>
        <end position="368"/>
    </location>
</feature>
<comment type="subcellular location">
    <subcellularLocation>
        <location evidence="1">Membrane</location>
        <topology evidence="1">Multi-pass membrane protein</topology>
    </subcellularLocation>
</comment>
<feature type="transmembrane region" description="Helical" evidence="5">
    <location>
        <begin position="68"/>
        <end position="85"/>
    </location>
</feature>
<evidence type="ECO:0000313" key="7">
    <source>
        <dbReference type="EMBL" id="NIA70750.1"/>
    </source>
</evidence>
<reference evidence="7" key="1">
    <citation type="submission" date="2020-03" db="EMBL/GenBank/DDBJ databases">
        <title>Genome of Pelagibius litoralis DSM 21314T.</title>
        <authorList>
            <person name="Wang G."/>
        </authorList>
    </citation>
    <scope>NUCLEOTIDE SEQUENCE</scope>
    <source>
        <strain evidence="7">DSM 21314</strain>
    </source>
</reference>
<evidence type="ECO:0000256" key="1">
    <source>
        <dbReference type="ARBA" id="ARBA00004141"/>
    </source>
</evidence>
<evidence type="ECO:0000256" key="2">
    <source>
        <dbReference type="ARBA" id="ARBA00022692"/>
    </source>
</evidence>
<evidence type="ECO:0000256" key="5">
    <source>
        <dbReference type="SAM" id="Phobius"/>
    </source>
</evidence>
<dbReference type="PANTHER" id="PTHR37422">
    <property type="entry name" value="TEICHURONIC ACID BIOSYNTHESIS PROTEIN TUAE"/>
    <property type="match status" value="1"/>
</dbReference>
<organism evidence="7 8">
    <name type="scientific">Pelagibius litoralis</name>
    <dbReference type="NCBI Taxonomy" id="374515"/>
    <lineage>
        <taxon>Bacteria</taxon>
        <taxon>Pseudomonadati</taxon>
        <taxon>Pseudomonadota</taxon>
        <taxon>Alphaproteobacteria</taxon>
        <taxon>Rhodospirillales</taxon>
        <taxon>Rhodovibrionaceae</taxon>
        <taxon>Pelagibius</taxon>
    </lineage>
</organism>
<evidence type="ECO:0000256" key="3">
    <source>
        <dbReference type="ARBA" id="ARBA00022989"/>
    </source>
</evidence>
<dbReference type="EMBL" id="JAAQPH010000016">
    <property type="protein sequence ID" value="NIA70750.1"/>
    <property type="molecule type" value="Genomic_DNA"/>
</dbReference>
<dbReference type="InterPro" id="IPR051533">
    <property type="entry name" value="WaaL-like"/>
</dbReference>
<sequence length="444" mass="48892">MVNPLAGLARLQLFNRISHSDRRSGTTTQQHWTMSLNASYLRPLTLFLFVFAGYYKASDVFEPVPVDITLLFAVLTVLLCLWTVFKERRLPAGSVLMAGLFVVFLVGLRWPGAFADYPTQKTLRLFSLTALAVFASLVLIKTDREKLVFMVAVACLGTLMAAFALLDMAVYGVIYRASVWNVNPILVARASGFAVVCFLILYWYGRLSVWQVVIPIVIALLGLVLSGSRGPLVAAIFTVCFVALAPKFGSTPGRRALWTLVVAGGGVAACLTWLSDIGISGGRRMVRFLTGEWGDSEATRLAVWKESVAAIADHPFGLGWGRFSETIQVFHGSETLVLYPHNILLEISVEAGWLGGIFFACLVCWVLLSSYKRTSRRGGLSFCIVLAGLVYWLVCAFVSGDINDNRPFWTFLVLALSTVTSHRLGEHAAQQRGLNRPDERSLQH</sequence>
<evidence type="ECO:0000313" key="8">
    <source>
        <dbReference type="Proteomes" id="UP000761264"/>
    </source>
</evidence>
<feature type="transmembrane region" description="Helical" evidence="5">
    <location>
        <begin position="256"/>
        <end position="275"/>
    </location>
</feature>
<feature type="transmembrane region" description="Helical" evidence="5">
    <location>
        <begin position="232"/>
        <end position="249"/>
    </location>
</feature>
<accession>A0A967F0H2</accession>
<feature type="transmembrane region" description="Helical" evidence="5">
    <location>
        <begin position="186"/>
        <end position="204"/>
    </location>
</feature>
<feature type="transmembrane region" description="Helical" evidence="5">
    <location>
        <begin position="380"/>
        <end position="402"/>
    </location>
</feature>
<dbReference type="RefSeq" id="WP_167227689.1">
    <property type="nucleotide sequence ID" value="NZ_JAAQPH010000016.1"/>
</dbReference>
<keyword evidence="8" id="KW-1185">Reference proteome</keyword>
<feature type="transmembrane region" description="Helical" evidence="5">
    <location>
        <begin position="39"/>
        <end position="56"/>
    </location>
</feature>
<dbReference type="AlphaFoldDB" id="A0A967F0H2"/>
<gene>
    <name evidence="7" type="ORF">HBA54_19300</name>
</gene>
<feature type="domain" description="O-antigen ligase-related" evidence="6">
    <location>
        <begin position="216"/>
        <end position="360"/>
    </location>
</feature>
<feature type="transmembrane region" description="Helical" evidence="5">
    <location>
        <begin position="209"/>
        <end position="226"/>
    </location>
</feature>
<evidence type="ECO:0000256" key="4">
    <source>
        <dbReference type="ARBA" id="ARBA00023136"/>
    </source>
</evidence>
<dbReference type="PANTHER" id="PTHR37422:SF17">
    <property type="entry name" value="O-ANTIGEN LIGASE"/>
    <property type="match status" value="1"/>
</dbReference>
<keyword evidence="2 5" id="KW-0812">Transmembrane</keyword>